<organism evidence="2 3">
    <name type="scientific">Sutcliffiella tianshenii</name>
    <dbReference type="NCBI Taxonomy" id="1463404"/>
    <lineage>
        <taxon>Bacteria</taxon>
        <taxon>Bacillati</taxon>
        <taxon>Bacillota</taxon>
        <taxon>Bacilli</taxon>
        <taxon>Bacillales</taxon>
        <taxon>Bacillaceae</taxon>
        <taxon>Sutcliffiella</taxon>
    </lineage>
</organism>
<dbReference type="NCBIfam" id="TIGR02357">
    <property type="entry name" value="ECF_ThiT_YuaJ"/>
    <property type="match status" value="1"/>
</dbReference>
<feature type="transmembrane region" description="Helical" evidence="1">
    <location>
        <begin position="138"/>
        <end position="163"/>
    </location>
</feature>
<name>A0ABS2P6E4_9BACI</name>
<reference evidence="2 3" key="1">
    <citation type="submission" date="2021-01" db="EMBL/GenBank/DDBJ databases">
        <title>Genomic Encyclopedia of Type Strains, Phase IV (KMG-IV): sequencing the most valuable type-strain genomes for metagenomic binning, comparative biology and taxonomic classification.</title>
        <authorList>
            <person name="Goeker M."/>
        </authorList>
    </citation>
    <scope>NUCLEOTIDE SEQUENCE [LARGE SCALE GENOMIC DNA]</scope>
    <source>
        <strain evidence="2 3">DSM 25879</strain>
    </source>
</reference>
<dbReference type="Pfam" id="PF09515">
    <property type="entry name" value="Thia_YuaJ"/>
    <property type="match status" value="1"/>
</dbReference>
<gene>
    <name evidence="2" type="ORF">JOC95_004348</name>
</gene>
<accession>A0ABS2P6E4</accession>
<keyword evidence="1" id="KW-0472">Membrane</keyword>
<feature type="transmembrane region" description="Helical" evidence="1">
    <location>
        <begin position="70"/>
        <end position="88"/>
    </location>
</feature>
<dbReference type="Gene3D" id="1.10.1760.20">
    <property type="match status" value="1"/>
</dbReference>
<dbReference type="Proteomes" id="UP000737402">
    <property type="component" value="Unassembled WGS sequence"/>
</dbReference>
<evidence type="ECO:0000256" key="1">
    <source>
        <dbReference type="SAM" id="Phobius"/>
    </source>
</evidence>
<feature type="transmembrane region" description="Helical" evidence="1">
    <location>
        <begin position="42"/>
        <end position="64"/>
    </location>
</feature>
<keyword evidence="3" id="KW-1185">Reference proteome</keyword>
<evidence type="ECO:0000313" key="3">
    <source>
        <dbReference type="Proteomes" id="UP000737402"/>
    </source>
</evidence>
<sequence length="177" mass="19305">MAYLLDVLAGVLSLKIWAQGGSISIAMVPVFIMAFRWGLKGGLLSGLILGLLQLTFGPVGVHIVQILLDYIVAFVVLGFAGLFASQVVNAVNRDDFKRAIYFVTFASFIACTLRFLSHYLAGIIFFRDAAPAGQPIEIYSLIYNGTYMLPSFVISTIVTLLLIKAVPRIFSFSKTVS</sequence>
<evidence type="ECO:0000313" key="2">
    <source>
        <dbReference type="EMBL" id="MBM7622431.1"/>
    </source>
</evidence>
<comment type="caution">
    <text evidence="2">The sequence shown here is derived from an EMBL/GenBank/DDBJ whole genome shotgun (WGS) entry which is preliminary data.</text>
</comment>
<dbReference type="EMBL" id="JAFBED010000019">
    <property type="protein sequence ID" value="MBM7622431.1"/>
    <property type="molecule type" value="Genomic_DNA"/>
</dbReference>
<keyword evidence="1" id="KW-1133">Transmembrane helix</keyword>
<feature type="transmembrane region" description="Helical" evidence="1">
    <location>
        <begin position="100"/>
        <end position="126"/>
    </location>
</feature>
<keyword evidence="1" id="KW-0812">Transmembrane</keyword>
<dbReference type="InterPro" id="IPR012651">
    <property type="entry name" value="Thia_Transptr_ThiT"/>
</dbReference>
<feature type="transmembrane region" description="Helical" evidence="1">
    <location>
        <begin position="16"/>
        <end position="35"/>
    </location>
</feature>
<proteinExistence type="predicted"/>
<protein>
    <submittedName>
        <fullName evidence="2">Thiamine transporter</fullName>
    </submittedName>
</protein>